<protein>
    <recommendedName>
        <fullName evidence="2">BV6 family protein</fullName>
    </recommendedName>
</protein>
<name>A0A1D5APL2_9VIRU</name>
<dbReference type="EMBL" id="KX223747">
    <property type="protein sequence ID" value="AOH69161.1"/>
    <property type="molecule type" value="Genomic_DNA"/>
</dbReference>
<accession>A0A1D5APL2</accession>
<sequence length="95" mass="11379">MSFRHVFLVPNEWGKYHSSRSLEAILKRKISCDHLAKKIEGTAIKVEGVTARLRYHDQEPWMRKDQDEKYCPHPREYFGIYVSCDDVRKRKLNEL</sequence>
<reference evidence="1" key="1">
    <citation type="journal article" date="2016" name="PLoS ONE">
        <title>Analysis of Genetic Variation across the Encapsidated Genome of Microplitis demolitor Bracovirus in Parasitoid Wasps.</title>
        <authorList>
            <person name="Burke G.R."/>
        </authorList>
    </citation>
    <scope>NUCLEOTIDE SEQUENCE</scope>
    <source>
        <strain evidence="1">UGA</strain>
    </source>
</reference>
<evidence type="ECO:0000313" key="1">
    <source>
        <dbReference type="EMBL" id="AOH69161.1"/>
    </source>
</evidence>
<gene>
    <name evidence="1" type="ORF">A6F54_93</name>
</gene>
<organism evidence="1">
    <name type="scientific">Microplitis mediator bracovirus</name>
    <dbReference type="NCBI Taxonomy" id="1836595"/>
    <lineage>
        <taxon>Viruses</taxon>
        <taxon>Viruses incertae sedis</taxon>
        <taxon>Polydnaviriformidae</taxon>
        <taxon>Bracoviriform</taxon>
    </lineage>
</organism>
<proteinExistence type="predicted"/>
<evidence type="ECO:0008006" key="2">
    <source>
        <dbReference type="Google" id="ProtNLM"/>
    </source>
</evidence>